<gene>
    <name evidence="16" type="primary">polA</name>
    <name evidence="20" type="ORF">SAMN05660197_1159</name>
</gene>
<keyword evidence="13 16" id="KW-0234">DNA repair</keyword>
<evidence type="ECO:0000256" key="1">
    <source>
        <dbReference type="ARBA" id="ARBA00007705"/>
    </source>
</evidence>
<evidence type="ECO:0000259" key="19">
    <source>
        <dbReference type="SMART" id="SM00482"/>
    </source>
</evidence>
<proteinExistence type="inferred from homology"/>
<dbReference type="GO" id="GO:0003887">
    <property type="term" value="F:DNA-directed DNA polymerase activity"/>
    <property type="evidence" value="ECO:0007669"/>
    <property type="project" value="UniProtKB-UniRule"/>
</dbReference>
<dbReference type="InterPro" id="IPR019760">
    <property type="entry name" value="DNA-dir_DNA_pol_A_CS"/>
</dbReference>
<keyword evidence="10 16" id="KW-0269">Exonuclease</keyword>
<evidence type="ECO:0000259" key="18">
    <source>
        <dbReference type="SMART" id="SM00475"/>
    </source>
</evidence>
<dbReference type="Pfam" id="PF01367">
    <property type="entry name" value="5_3_exonuc"/>
    <property type="match status" value="1"/>
</dbReference>
<dbReference type="RefSeq" id="WP_084275585.1">
    <property type="nucleotide sequence ID" value="NZ_AP026671.1"/>
</dbReference>
<feature type="domain" description="3'-5' exonuclease" evidence="17">
    <location>
        <begin position="299"/>
        <end position="479"/>
    </location>
</feature>
<name>A0A1W1WT25_9BACT</name>
<keyword evidence="21" id="KW-1185">Reference proteome</keyword>
<dbReference type="SUPFAM" id="SSF56672">
    <property type="entry name" value="DNA/RNA polymerases"/>
    <property type="match status" value="1"/>
</dbReference>
<evidence type="ECO:0000256" key="5">
    <source>
        <dbReference type="ARBA" id="ARBA00022695"/>
    </source>
</evidence>
<evidence type="ECO:0000256" key="9">
    <source>
        <dbReference type="ARBA" id="ARBA00022801"/>
    </source>
</evidence>
<dbReference type="CDD" id="cd08637">
    <property type="entry name" value="DNA_pol_A_pol_I_C"/>
    <property type="match status" value="1"/>
</dbReference>
<dbReference type="InterPro" id="IPR008918">
    <property type="entry name" value="HhH2"/>
</dbReference>
<dbReference type="AlphaFoldDB" id="A0A1W1WT25"/>
<comment type="function">
    <text evidence="16">In addition to polymerase activity, this DNA polymerase exhibits 3'-5' and 5'-3' exonuclease activity.</text>
</comment>
<dbReference type="PRINTS" id="PR00868">
    <property type="entry name" value="DNAPOLI"/>
</dbReference>
<keyword evidence="12 16" id="KW-0238">DNA-binding</keyword>
<dbReference type="EMBL" id="FWWZ01000001">
    <property type="protein sequence ID" value="SMC09352.1"/>
    <property type="molecule type" value="Genomic_DNA"/>
</dbReference>
<dbReference type="InterPro" id="IPR036397">
    <property type="entry name" value="RNaseH_sf"/>
</dbReference>
<dbReference type="CDD" id="cd09898">
    <property type="entry name" value="H3TH_53EXO"/>
    <property type="match status" value="1"/>
</dbReference>
<evidence type="ECO:0000256" key="16">
    <source>
        <dbReference type="RuleBase" id="RU004460"/>
    </source>
</evidence>
<dbReference type="InterPro" id="IPR001098">
    <property type="entry name" value="DNA-dir_DNA_pol_A_palm_dom"/>
</dbReference>
<protein>
    <recommendedName>
        <fullName evidence="3 15">DNA polymerase I</fullName>
        <ecNumber evidence="2 15">2.7.7.7</ecNumber>
    </recommendedName>
</protein>
<dbReference type="CDD" id="cd06139">
    <property type="entry name" value="DNA_polA_I_Ecoli_like_exo"/>
    <property type="match status" value="1"/>
</dbReference>
<dbReference type="InterPro" id="IPR029060">
    <property type="entry name" value="PIN-like_dom_sf"/>
</dbReference>
<dbReference type="NCBIfam" id="NF004397">
    <property type="entry name" value="PRK05755.1"/>
    <property type="match status" value="1"/>
</dbReference>
<dbReference type="InterPro" id="IPR036279">
    <property type="entry name" value="5-3_exonuclease_C_sf"/>
</dbReference>
<dbReference type="InterPro" id="IPR043502">
    <property type="entry name" value="DNA/RNA_pol_sf"/>
</dbReference>
<evidence type="ECO:0000256" key="8">
    <source>
        <dbReference type="ARBA" id="ARBA00022763"/>
    </source>
</evidence>
<dbReference type="InterPro" id="IPR002298">
    <property type="entry name" value="DNA_polymerase_A"/>
</dbReference>
<dbReference type="PANTHER" id="PTHR10133:SF27">
    <property type="entry name" value="DNA POLYMERASE NU"/>
    <property type="match status" value="1"/>
</dbReference>
<dbReference type="Gene3D" id="1.20.1060.10">
    <property type="entry name" value="Taq DNA Polymerase, Chain T, domain 4"/>
    <property type="match status" value="1"/>
</dbReference>
<dbReference type="PROSITE" id="PS00447">
    <property type="entry name" value="DNA_POLYMERASE_A"/>
    <property type="match status" value="1"/>
</dbReference>
<evidence type="ECO:0000256" key="14">
    <source>
        <dbReference type="ARBA" id="ARBA00049244"/>
    </source>
</evidence>
<dbReference type="FunFam" id="1.20.1060.10:FF:000001">
    <property type="entry name" value="DNA polymerase I"/>
    <property type="match status" value="1"/>
</dbReference>
<evidence type="ECO:0000256" key="15">
    <source>
        <dbReference type="NCBIfam" id="TIGR00593"/>
    </source>
</evidence>
<feature type="domain" description="5'-3' exonuclease" evidence="18">
    <location>
        <begin position="1"/>
        <end position="258"/>
    </location>
</feature>
<evidence type="ECO:0000256" key="10">
    <source>
        <dbReference type="ARBA" id="ARBA00022839"/>
    </source>
</evidence>
<dbReference type="NCBIfam" id="TIGR00593">
    <property type="entry name" value="pola"/>
    <property type="match status" value="1"/>
</dbReference>
<dbReference type="Gene3D" id="3.30.70.370">
    <property type="match status" value="1"/>
</dbReference>
<dbReference type="GO" id="GO:0006261">
    <property type="term" value="P:DNA-templated DNA replication"/>
    <property type="evidence" value="ECO:0007669"/>
    <property type="project" value="UniProtKB-UniRule"/>
</dbReference>
<keyword evidence="5 16" id="KW-0548">Nucleotidyltransferase</keyword>
<reference evidence="21" key="1">
    <citation type="submission" date="2017-04" db="EMBL/GenBank/DDBJ databases">
        <authorList>
            <person name="Varghese N."/>
            <person name="Submissions S."/>
        </authorList>
    </citation>
    <scope>NUCLEOTIDE SEQUENCE [LARGE SCALE GENOMIC DNA]</scope>
    <source>
        <strain evidence="21">DSM 16512</strain>
    </source>
</reference>
<evidence type="ECO:0000259" key="17">
    <source>
        <dbReference type="SMART" id="SM00474"/>
    </source>
</evidence>
<keyword evidence="4 16" id="KW-0808">Transferase</keyword>
<dbReference type="Gene3D" id="3.40.50.1010">
    <property type="entry name" value="5'-nuclease"/>
    <property type="match status" value="1"/>
</dbReference>
<organism evidence="20 21">
    <name type="scientific">Nitratiruptor tergarcus DSM 16512</name>
    <dbReference type="NCBI Taxonomy" id="1069081"/>
    <lineage>
        <taxon>Bacteria</taxon>
        <taxon>Pseudomonadati</taxon>
        <taxon>Campylobacterota</taxon>
        <taxon>Epsilonproteobacteria</taxon>
        <taxon>Nautiliales</taxon>
        <taxon>Nitratiruptoraceae</taxon>
        <taxon>Nitratiruptor</taxon>
    </lineage>
</organism>
<evidence type="ECO:0000256" key="7">
    <source>
        <dbReference type="ARBA" id="ARBA00022722"/>
    </source>
</evidence>
<dbReference type="SMART" id="SM00482">
    <property type="entry name" value="POLAc"/>
    <property type="match status" value="1"/>
</dbReference>
<dbReference type="SUPFAM" id="SSF47807">
    <property type="entry name" value="5' to 3' exonuclease, C-terminal subdomain"/>
    <property type="match status" value="1"/>
</dbReference>
<dbReference type="FunFam" id="1.10.150.20:FF:000002">
    <property type="entry name" value="DNA polymerase I"/>
    <property type="match status" value="1"/>
</dbReference>
<dbReference type="SMART" id="SM00475">
    <property type="entry name" value="53EXOc"/>
    <property type="match status" value="1"/>
</dbReference>
<comment type="similarity">
    <text evidence="1 16">Belongs to the DNA polymerase type-A family.</text>
</comment>
<evidence type="ECO:0000256" key="11">
    <source>
        <dbReference type="ARBA" id="ARBA00022932"/>
    </source>
</evidence>
<dbReference type="Pfam" id="PF02739">
    <property type="entry name" value="5_3_exonuc_N"/>
    <property type="match status" value="1"/>
</dbReference>
<dbReference type="InterPro" id="IPR012337">
    <property type="entry name" value="RNaseH-like_sf"/>
</dbReference>
<evidence type="ECO:0000256" key="6">
    <source>
        <dbReference type="ARBA" id="ARBA00022705"/>
    </source>
</evidence>
<evidence type="ECO:0000256" key="2">
    <source>
        <dbReference type="ARBA" id="ARBA00012417"/>
    </source>
</evidence>
<dbReference type="Pfam" id="PF00476">
    <property type="entry name" value="DNA_pol_A"/>
    <property type="match status" value="1"/>
</dbReference>
<dbReference type="InterPro" id="IPR020045">
    <property type="entry name" value="DNA_polI_H3TH"/>
</dbReference>
<dbReference type="FunFam" id="1.10.150.20:FF:000003">
    <property type="entry name" value="DNA polymerase I"/>
    <property type="match status" value="1"/>
</dbReference>
<dbReference type="GO" id="GO:0006302">
    <property type="term" value="P:double-strand break repair"/>
    <property type="evidence" value="ECO:0007669"/>
    <property type="project" value="TreeGrafter"/>
</dbReference>
<comment type="catalytic activity">
    <reaction evidence="14 16">
        <text>DNA(n) + a 2'-deoxyribonucleoside 5'-triphosphate = DNA(n+1) + diphosphate</text>
        <dbReference type="Rhea" id="RHEA:22508"/>
        <dbReference type="Rhea" id="RHEA-COMP:17339"/>
        <dbReference type="Rhea" id="RHEA-COMP:17340"/>
        <dbReference type="ChEBI" id="CHEBI:33019"/>
        <dbReference type="ChEBI" id="CHEBI:61560"/>
        <dbReference type="ChEBI" id="CHEBI:173112"/>
        <dbReference type="EC" id="2.7.7.7"/>
    </reaction>
</comment>
<evidence type="ECO:0000313" key="20">
    <source>
        <dbReference type="EMBL" id="SMC09352.1"/>
    </source>
</evidence>
<dbReference type="InterPro" id="IPR002421">
    <property type="entry name" value="5-3_exonuclease"/>
</dbReference>
<evidence type="ECO:0000256" key="13">
    <source>
        <dbReference type="ARBA" id="ARBA00023204"/>
    </source>
</evidence>
<feature type="domain" description="DNA-directed DNA polymerase family A palm" evidence="19">
    <location>
        <begin position="650"/>
        <end position="852"/>
    </location>
</feature>
<evidence type="ECO:0000256" key="3">
    <source>
        <dbReference type="ARBA" id="ARBA00020311"/>
    </source>
</evidence>
<dbReference type="CDD" id="cd09859">
    <property type="entry name" value="PIN_53EXO"/>
    <property type="match status" value="1"/>
</dbReference>
<dbReference type="SMART" id="SM00279">
    <property type="entry name" value="HhH2"/>
    <property type="match status" value="1"/>
</dbReference>
<keyword evidence="6 16" id="KW-0235">DNA replication</keyword>
<dbReference type="PANTHER" id="PTHR10133">
    <property type="entry name" value="DNA POLYMERASE I"/>
    <property type="match status" value="1"/>
</dbReference>
<sequence>MKTLTIIDTFGFFFRSFYALPPLKSKQGFPTGLLTGFINFINNLVAEEKSDYIVFALDSEGPSFRAAIDPNYKAQRPTPPEDLQKQLPIAIDWIEKMGFKTLQKEGFEADDIIASLVKCAKQMGIKVKIVSHDKDLYQLIDDEKVVLYDPIKKEEIDEKRAEQKFGVPVKLIGDYLALVGDSADNIPGVKGIGPKTAAKLLNTYGSLDAIYAHIDEVTPPRVRTLLEQGKESAYLSRKLITLRDDVFDSCSLEDYHLPQINPIVKIADELMEYDITAILRKLKATPLIKKSQTQIEFKAICLDNEEELFKVIDTIPQGAIVAFDTETDSLDTKVANLIGFSFSFNEERAYYVPIGHNYLGVGQQVSLDSALRAIKRLFTYNIVGHNLKFDLSLIYRYGIEEITDFADTMILAWLSDPGSSVGLDSVAKRVLDYDMIAYKDTVKKGEDFSNVAIDTACRYASEDAVITYKIYFKLLDTLRSQNAAHLIDEAKEVEFPFVNTLIAMERAGIKLDIAFFEKLRKESEERLKELTQKIYELAGGEFNINSTKQLASVLFEKLGLPPLKKTKSGYSTDETTLQALKDKHPIIAYILEYRELFKLKSTYIDPLLKYAKKDTNHRIYTSFVQTGTATGRLASKNPNLQNIPVKTEVGRQIRYGFIAKEGYKLLGIDYSQIELRLLAHFSQDPALVQAFQEDRDIHLETAIKLFGKDAAQAKRNIAKSINFGLIYGMGSRKLAQTLGISAKEAKEIIESYFNAFPTVKNYLASIEDFAKKYGYVETLLRRRRYFDFAAASGAQLAAYLREATNTVFQGSAADLIKMSMNAIDKIIKNEALPTKMLLQIHDELIFEVKEDMAQDLAQRFASIMEHIYPLRVPIKCSIGIAHRWGDLK</sequence>
<keyword evidence="7" id="KW-0540">Nuclease</keyword>
<dbReference type="Gene3D" id="1.10.150.20">
    <property type="entry name" value="5' to 3' exonuclease, C-terminal subdomain"/>
    <property type="match status" value="2"/>
</dbReference>
<dbReference type="GO" id="GO:0008408">
    <property type="term" value="F:3'-5' exonuclease activity"/>
    <property type="evidence" value="ECO:0007669"/>
    <property type="project" value="UniProtKB-UniRule"/>
</dbReference>
<dbReference type="SUPFAM" id="SSF88723">
    <property type="entry name" value="PIN domain-like"/>
    <property type="match status" value="1"/>
</dbReference>
<evidence type="ECO:0000256" key="4">
    <source>
        <dbReference type="ARBA" id="ARBA00022679"/>
    </source>
</evidence>
<evidence type="ECO:0000313" key="21">
    <source>
        <dbReference type="Proteomes" id="UP000192602"/>
    </source>
</evidence>
<accession>A0A1W1WT25</accession>
<dbReference type="Gene3D" id="3.30.420.10">
    <property type="entry name" value="Ribonuclease H-like superfamily/Ribonuclease H"/>
    <property type="match status" value="1"/>
</dbReference>
<dbReference type="STRING" id="1069081.SAMN05660197_1159"/>
<dbReference type="EC" id="2.7.7.7" evidence="2 15"/>
<dbReference type="InterPro" id="IPR020046">
    <property type="entry name" value="5-3_exonucl_a-hlix_arch_N"/>
</dbReference>
<dbReference type="GO" id="GO:0008409">
    <property type="term" value="F:5'-3' exonuclease activity"/>
    <property type="evidence" value="ECO:0007669"/>
    <property type="project" value="UniProtKB-UniRule"/>
</dbReference>
<dbReference type="SUPFAM" id="SSF53098">
    <property type="entry name" value="Ribonuclease H-like"/>
    <property type="match status" value="1"/>
</dbReference>
<keyword evidence="11 16" id="KW-0239">DNA-directed DNA polymerase</keyword>
<dbReference type="OrthoDB" id="9806424at2"/>
<dbReference type="Pfam" id="PF01612">
    <property type="entry name" value="DNA_pol_A_exo1"/>
    <property type="match status" value="1"/>
</dbReference>
<evidence type="ECO:0000256" key="12">
    <source>
        <dbReference type="ARBA" id="ARBA00023125"/>
    </source>
</evidence>
<dbReference type="Proteomes" id="UP000192602">
    <property type="component" value="Unassembled WGS sequence"/>
</dbReference>
<dbReference type="GO" id="GO:0003677">
    <property type="term" value="F:DNA binding"/>
    <property type="evidence" value="ECO:0007669"/>
    <property type="project" value="UniProtKB-UniRule"/>
</dbReference>
<keyword evidence="9 16" id="KW-0378">Hydrolase</keyword>
<dbReference type="InterPro" id="IPR018320">
    <property type="entry name" value="DNA_polymerase_1"/>
</dbReference>
<keyword evidence="8 16" id="KW-0227">DNA damage</keyword>
<dbReference type="InterPro" id="IPR002562">
    <property type="entry name" value="3'-5'_exonuclease_dom"/>
</dbReference>
<dbReference type="SMART" id="SM00474">
    <property type="entry name" value="35EXOc"/>
    <property type="match status" value="1"/>
</dbReference>